<dbReference type="Pfam" id="PF13489">
    <property type="entry name" value="Methyltransf_23"/>
    <property type="match status" value="1"/>
</dbReference>
<evidence type="ECO:0000313" key="2">
    <source>
        <dbReference type="Proteomes" id="UP000198924"/>
    </source>
</evidence>
<dbReference type="STRING" id="45496.SAMN04488079_11059"/>
<dbReference type="Gene3D" id="3.40.50.150">
    <property type="entry name" value="Vaccinia Virus protein VP39"/>
    <property type="match status" value="1"/>
</dbReference>
<proteinExistence type="predicted"/>
<organism evidence="1 2">
    <name type="scientific">Methylophaga sulfidovorans</name>
    <dbReference type="NCBI Taxonomy" id="45496"/>
    <lineage>
        <taxon>Bacteria</taxon>
        <taxon>Pseudomonadati</taxon>
        <taxon>Pseudomonadota</taxon>
        <taxon>Gammaproteobacteria</taxon>
        <taxon>Thiotrichales</taxon>
        <taxon>Piscirickettsiaceae</taxon>
        <taxon>Methylophaga</taxon>
    </lineage>
</organism>
<dbReference type="EMBL" id="FOSH01000010">
    <property type="protein sequence ID" value="SFK41133.1"/>
    <property type="molecule type" value="Genomic_DNA"/>
</dbReference>
<sequence length="181" mass="21377">MDPALWPDRESEQQRYLEHLNDVEDKRFQQFVSPITQRVQQFFKPQHQGLDFGAGHAPVITHVLHQLGFTISAYDPLFFNDAVLLKQQYDYICSCEVIEHFHQPADSFAVLRDRLKSGGRLFCMTEIYHEGIDFHRWNYKNDPTHVFIYHRNTISYIADKYGFKQVEIDGRLIHFQANSSI</sequence>
<dbReference type="InterPro" id="IPR029063">
    <property type="entry name" value="SAM-dependent_MTases_sf"/>
</dbReference>
<dbReference type="AlphaFoldDB" id="A0A1I3ZAV0"/>
<name>A0A1I3ZAV0_9GAMM</name>
<evidence type="ECO:0000313" key="1">
    <source>
        <dbReference type="EMBL" id="SFK41133.1"/>
    </source>
</evidence>
<dbReference type="GO" id="GO:0008168">
    <property type="term" value="F:methyltransferase activity"/>
    <property type="evidence" value="ECO:0007669"/>
    <property type="project" value="UniProtKB-KW"/>
</dbReference>
<accession>A0A1I3ZAV0</accession>
<dbReference type="GO" id="GO:0032259">
    <property type="term" value="P:methylation"/>
    <property type="evidence" value="ECO:0007669"/>
    <property type="project" value="UniProtKB-KW"/>
</dbReference>
<keyword evidence="1" id="KW-0489">Methyltransferase</keyword>
<reference evidence="2" key="1">
    <citation type="submission" date="2016-10" db="EMBL/GenBank/DDBJ databases">
        <authorList>
            <person name="Varghese N."/>
            <person name="Submissions S."/>
        </authorList>
    </citation>
    <scope>NUCLEOTIDE SEQUENCE [LARGE SCALE GENOMIC DNA]</scope>
    <source>
        <strain evidence="2">DSM 11578</strain>
    </source>
</reference>
<keyword evidence="2" id="KW-1185">Reference proteome</keyword>
<protein>
    <submittedName>
        <fullName evidence="1">Methyltransferase domain-containing protein</fullName>
    </submittedName>
</protein>
<dbReference type="SUPFAM" id="SSF53335">
    <property type="entry name" value="S-adenosyl-L-methionine-dependent methyltransferases"/>
    <property type="match status" value="1"/>
</dbReference>
<dbReference type="Proteomes" id="UP000198924">
    <property type="component" value="Unassembled WGS sequence"/>
</dbReference>
<gene>
    <name evidence="1" type="ORF">SAMN04488079_11059</name>
</gene>
<keyword evidence="1" id="KW-0808">Transferase</keyword>